<dbReference type="SUPFAM" id="SSF51735">
    <property type="entry name" value="NAD(P)-binding Rossmann-fold domains"/>
    <property type="match status" value="1"/>
</dbReference>
<dbReference type="InterPro" id="IPR036291">
    <property type="entry name" value="NAD(P)-bd_dom_sf"/>
</dbReference>
<feature type="domain" description="Tetrahydrofolate dehydrogenase/cyclohydrolase NAD(P)-binding" evidence="12">
    <location>
        <begin position="134"/>
        <end position="281"/>
    </location>
</feature>
<keyword evidence="3" id="KW-0028">Amino-acid biosynthesis</keyword>
<keyword evidence="4" id="KW-0658">Purine biosynthesis</keyword>
<evidence type="ECO:0000256" key="6">
    <source>
        <dbReference type="ARBA" id="ARBA00022857"/>
    </source>
</evidence>
<evidence type="ECO:0000256" key="5">
    <source>
        <dbReference type="ARBA" id="ARBA00022801"/>
    </source>
</evidence>
<evidence type="ECO:0000256" key="1">
    <source>
        <dbReference type="ARBA" id="ARBA00004777"/>
    </source>
</evidence>
<keyword evidence="10" id="KW-0511">Multifunctional enzyme</keyword>
<evidence type="ECO:0000259" key="11">
    <source>
        <dbReference type="Pfam" id="PF00763"/>
    </source>
</evidence>
<dbReference type="Pfam" id="PF02882">
    <property type="entry name" value="THF_DHG_CYH_C"/>
    <property type="match status" value="1"/>
</dbReference>
<keyword evidence="6" id="KW-0521">NADP</keyword>
<dbReference type="Gene3D" id="3.40.50.10860">
    <property type="entry name" value="Leucine Dehydrogenase, chain A, domain 1"/>
    <property type="match status" value="1"/>
</dbReference>
<evidence type="ECO:0000256" key="2">
    <source>
        <dbReference type="ARBA" id="ARBA00022563"/>
    </source>
</evidence>
<evidence type="ECO:0000259" key="12">
    <source>
        <dbReference type="Pfam" id="PF02882"/>
    </source>
</evidence>
<feature type="domain" description="Tetrahydrofolate dehydrogenase/cyclohydrolase catalytic" evidence="11">
    <location>
        <begin position="7"/>
        <end position="115"/>
    </location>
</feature>
<organism evidence="13 14">
    <name type="scientific">Allokutzneria multivorans</name>
    <dbReference type="NCBI Taxonomy" id="1142134"/>
    <lineage>
        <taxon>Bacteria</taxon>
        <taxon>Bacillati</taxon>
        <taxon>Actinomycetota</taxon>
        <taxon>Actinomycetes</taxon>
        <taxon>Pseudonocardiales</taxon>
        <taxon>Pseudonocardiaceae</taxon>
        <taxon>Allokutzneria</taxon>
    </lineage>
</organism>
<dbReference type="InterPro" id="IPR046346">
    <property type="entry name" value="Aminoacid_DH-like_N_sf"/>
</dbReference>
<evidence type="ECO:0000256" key="3">
    <source>
        <dbReference type="ARBA" id="ARBA00022605"/>
    </source>
</evidence>
<comment type="caution">
    <text evidence="13">The sequence shown here is derived from an EMBL/GenBank/DDBJ whole genome shotgun (WGS) entry which is preliminary data.</text>
</comment>
<dbReference type="PRINTS" id="PR00085">
    <property type="entry name" value="THFDHDRGNASE"/>
</dbReference>
<reference evidence="14" key="1">
    <citation type="journal article" date="2019" name="Int. J. Syst. Evol. Microbiol.">
        <title>The Global Catalogue of Microorganisms (GCM) 10K type strain sequencing project: providing services to taxonomists for standard genome sequencing and annotation.</title>
        <authorList>
            <consortium name="The Broad Institute Genomics Platform"/>
            <consortium name="The Broad Institute Genome Sequencing Center for Infectious Disease"/>
            <person name="Wu L."/>
            <person name="Ma J."/>
        </authorList>
    </citation>
    <scope>NUCLEOTIDE SEQUENCE [LARGE SCALE GENOMIC DNA]</scope>
    <source>
        <strain evidence="14">JCM 17342</strain>
    </source>
</reference>
<dbReference type="SUPFAM" id="SSF53223">
    <property type="entry name" value="Aminoacid dehydrogenase-like, N-terminal domain"/>
    <property type="match status" value="1"/>
</dbReference>
<dbReference type="RefSeq" id="WP_344877233.1">
    <property type="nucleotide sequence ID" value="NZ_BAABAL010000016.1"/>
</dbReference>
<dbReference type="Proteomes" id="UP001501747">
    <property type="component" value="Unassembled WGS sequence"/>
</dbReference>
<evidence type="ECO:0000313" key="13">
    <source>
        <dbReference type="EMBL" id="GAA4014402.1"/>
    </source>
</evidence>
<protein>
    <submittedName>
        <fullName evidence="13">Bifunctional methylenetetrahydrofolate dehydrogenase/methenyltetrahydrofolate cyclohydrolase</fullName>
    </submittedName>
</protein>
<dbReference type="Gene3D" id="3.40.50.720">
    <property type="entry name" value="NAD(P)-binding Rossmann-like Domain"/>
    <property type="match status" value="1"/>
</dbReference>
<dbReference type="PANTHER" id="PTHR48099">
    <property type="entry name" value="C-1-TETRAHYDROFOLATE SYNTHASE, CYTOPLASMIC-RELATED"/>
    <property type="match status" value="1"/>
</dbReference>
<sequence>MHALREIDGSPLAEALYAEVADTVAALPARPQLVALIPEEDPVGALHGEQLSWDGAELGIDVVLRVLPVDAPAADLAAVLDELSADPGVHGVSVAESFLGEEGLRERIAPAKDVEGANPLSVGRIAHGLSAFSPVAAVAVVELLRHAGIALSGQRIVVVGKGKPVELALLSHLRAAAVTLVSGRDPGLADITASADVLVSVVGRGGLITPKHVKQGATVVSVGLDHTAEGSGGEFGGLLPGAVGDAEAKELAEVAGTFIASLTVGALLPTLVLRHVAQAALRSSPRP</sequence>
<dbReference type="InterPro" id="IPR020630">
    <property type="entry name" value="THF_DH/CycHdrlase_cat_dom"/>
</dbReference>
<keyword evidence="14" id="KW-1185">Reference proteome</keyword>
<keyword evidence="2" id="KW-0554">One-carbon metabolism</keyword>
<keyword evidence="8" id="KW-0368">Histidine biosynthesis</keyword>
<dbReference type="InterPro" id="IPR000672">
    <property type="entry name" value="THF_DH/CycHdrlase"/>
</dbReference>
<keyword evidence="9" id="KW-0486">Methionine biosynthesis</keyword>
<comment type="pathway">
    <text evidence="1">One-carbon metabolism; tetrahydrofolate interconversion.</text>
</comment>
<evidence type="ECO:0000256" key="8">
    <source>
        <dbReference type="ARBA" id="ARBA00023102"/>
    </source>
</evidence>
<name>A0ABP7SP59_9PSEU</name>
<evidence type="ECO:0000313" key="14">
    <source>
        <dbReference type="Proteomes" id="UP001501747"/>
    </source>
</evidence>
<dbReference type="PANTHER" id="PTHR48099:SF5">
    <property type="entry name" value="C-1-TETRAHYDROFOLATE SYNTHASE, CYTOPLASMIC"/>
    <property type="match status" value="1"/>
</dbReference>
<keyword evidence="7" id="KW-0560">Oxidoreductase</keyword>
<dbReference type="InterPro" id="IPR020631">
    <property type="entry name" value="THF_DH/CycHdrlase_NAD-bd_dom"/>
</dbReference>
<dbReference type="Pfam" id="PF00763">
    <property type="entry name" value="THF_DHG_CYH"/>
    <property type="match status" value="1"/>
</dbReference>
<dbReference type="EMBL" id="BAABAL010000016">
    <property type="protein sequence ID" value="GAA4014402.1"/>
    <property type="molecule type" value="Genomic_DNA"/>
</dbReference>
<accession>A0ABP7SP59</accession>
<evidence type="ECO:0000256" key="9">
    <source>
        <dbReference type="ARBA" id="ARBA00023167"/>
    </source>
</evidence>
<keyword evidence="5" id="KW-0378">Hydrolase</keyword>
<proteinExistence type="predicted"/>
<evidence type="ECO:0000256" key="7">
    <source>
        <dbReference type="ARBA" id="ARBA00023002"/>
    </source>
</evidence>
<gene>
    <name evidence="13" type="ORF">GCM10022247_41600</name>
</gene>
<evidence type="ECO:0000256" key="10">
    <source>
        <dbReference type="ARBA" id="ARBA00023268"/>
    </source>
</evidence>
<evidence type="ECO:0000256" key="4">
    <source>
        <dbReference type="ARBA" id="ARBA00022755"/>
    </source>
</evidence>